<reference evidence="1 2" key="1">
    <citation type="submission" date="2015-10" db="EMBL/GenBank/DDBJ databases">
        <title>Genome sequencing of Penicillium freii.</title>
        <authorList>
            <person name="Nguyen H.D."/>
            <person name="Visagie C.M."/>
            <person name="Seifert K.A."/>
        </authorList>
    </citation>
    <scope>NUCLEOTIDE SEQUENCE [LARGE SCALE GENOMIC DNA]</scope>
    <source>
        <strain evidence="1 2">DAOM 242723</strain>
    </source>
</reference>
<dbReference type="EMBL" id="LLXE01000173">
    <property type="protein sequence ID" value="KUM60469.1"/>
    <property type="molecule type" value="Genomic_DNA"/>
</dbReference>
<accession>A0A101MH41</accession>
<dbReference type="Proteomes" id="UP000055045">
    <property type="component" value="Unassembled WGS sequence"/>
</dbReference>
<sequence>MAEGGYAPGWEQHTWHDQITRSAGSQIGHPDAAALAHLSRALYIPRHERNTTHLAVHDISAQYAAAKGTLPIGCIQYAVAIGVIPKPQGNGLDDDTVAYNVDFNRQKDEEAVVGLVKCRATSFLAAEVELAISTIEEEAAILTTDGANKTEIFLDVAYPIPPSSTRNGIVNHPFFSFQVPDADGGLTTYQWQIHPSRNGRLRYTLVRNPAPQEAQQEPSDADIQAVYYHIGLDDSLWLSYSEGLLLLPSGQSSVGENMVVASALGMLWRLRELHRGKGKIGKAVEKKSWLGSITRVFGSKE</sequence>
<evidence type="ECO:0000313" key="2">
    <source>
        <dbReference type="Proteomes" id="UP000055045"/>
    </source>
</evidence>
<gene>
    <name evidence="1" type="ORF">ACN42_g6661</name>
</gene>
<proteinExistence type="predicted"/>
<dbReference type="STRING" id="48697.A0A101MH41"/>
<name>A0A101MH41_PENFR</name>
<keyword evidence="2" id="KW-1185">Reference proteome</keyword>
<organism evidence="1 2">
    <name type="scientific">Penicillium freii</name>
    <dbReference type="NCBI Taxonomy" id="48697"/>
    <lineage>
        <taxon>Eukaryota</taxon>
        <taxon>Fungi</taxon>
        <taxon>Dikarya</taxon>
        <taxon>Ascomycota</taxon>
        <taxon>Pezizomycotina</taxon>
        <taxon>Eurotiomycetes</taxon>
        <taxon>Eurotiomycetidae</taxon>
        <taxon>Eurotiales</taxon>
        <taxon>Aspergillaceae</taxon>
        <taxon>Penicillium</taxon>
    </lineage>
</organism>
<evidence type="ECO:0000313" key="1">
    <source>
        <dbReference type="EMBL" id="KUM60469.1"/>
    </source>
</evidence>
<comment type="caution">
    <text evidence="1">The sequence shown here is derived from an EMBL/GenBank/DDBJ whole genome shotgun (WGS) entry which is preliminary data.</text>
</comment>
<dbReference type="AlphaFoldDB" id="A0A101MH41"/>
<protein>
    <submittedName>
        <fullName evidence="1">Uncharacterized protein</fullName>
    </submittedName>
</protein>